<organism evidence="1 2">
    <name type="scientific">Parasitella parasitica</name>
    <dbReference type="NCBI Taxonomy" id="35722"/>
    <lineage>
        <taxon>Eukaryota</taxon>
        <taxon>Fungi</taxon>
        <taxon>Fungi incertae sedis</taxon>
        <taxon>Mucoromycota</taxon>
        <taxon>Mucoromycotina</taxon>
        <taxon>Mucoromycetes</taxon>
        <taxon>Mucorales</taxon>
        <taxon>Mucorineae</taxon>
        <taxon>Mucoraceae</taxon>
        <taxon>Parasitella</taxon>
    </lineage>
</organism>
<name>A0A0B7MU03_9FUNG</name>
<reference evidence="1 2" key="1">
    <citation type="submission" date="2014-09" db="EMBL/GenBank/DDBJ databases">
        <authorList>
            <person name="Ellenberger Sabrina"/>
        </authorList>
    </citation>
    <scope>NUCLEOTIDE SEQUENCE [LARGE SCALE GENOMIC DNA]</scope>
    <source>
        <strain evidence="1 2">CBS 412.66</strain>
    </source>
</reference>
<dbReference type="Proteomes" id="UP000054107">
    <property type="component" value="Unassembled WGS sequence"/>
</dbReference>
<proteinExistence type="predicted"/>
<accession>A0A0B7MU03</accession>
<gene>
    <name evidence="1" type="primary">PARPA_03005.1 scaffold 6049</name>
</gene>
<dbReference type="EMBL" id="LN721642">
    <property type="protein sequence ID" value="CEP09506.1"/>
    <property type="molecule type" value="Genomic_DNA"/>
</dbReference>
<protein>
    <submittedName>
        <fullName evidence="1">Uncharacterized protein</fullName>
    </submittedName>
</protein>
<evidence type="ECO:0000313" key="1">
    <source>
        <dbReference type="EMBL" id="CEP09506.1"/>
    </source>
</evidence>
<dbReference type="AlphaFoldDB" id="A0A0B7MU03"/>
<evidence type="ECO:0000313" key="2">
    <source>
        <dbReference type="Proteomes" id="UP000054107"/>
    </source>
</evidence>
<sequence length="103" mass="11421">MSRSLSFSIKLIVQQQQVILKSQLSANLLTVLQSEQTGSMPVVNINETHVNKFLDGFNQRFGVDKEFASVEQLREAAVAYGKELDVFITTANSSFARGVITLQ</sequence>
<keyword evidence="2" id="KW-1185">Reference proteome</keyword>